<dbReference type="GO" id="GO:0006396">
    <property type="term" value="P:RNA processing"/>
    <property type="evidence" value="ECO:0007669"/>
    <property type="project" value="InterPro"/>
</dbReference>
<dbReference type="InterPro" id="IPR000999">
    <property type="entry name" value="RNase_III_dom"/>
</dbReference>
<dbReference type="EMBL" id="KB822719">
    <property type="protein sequence ID" value="ETN41454.1"/>
    <property type="molecule type" value="Genomic_DNA"/>
</dbReference>
<dbReference type="VEuPathDB" id="FungiDB:HMPREF1541_03390"/>
<gene>
    <name evidence="3" type="ORF">HMPREF1541_03390</name>
</gene>
<dbReference type="STRING" id="1220924.W2S0J6"/>
<dbReference type="Proteomes" id="UP000030752">
    <property type="component" value="Unassembled WGS sequence"/>
</dbReference>
<keyword evidence="4" id="KW-1185">Reference proteome</keyword>
<name>W2S0J6_CYPE1</name>
<protein>
    <recommendedName>
        <fullName evidence="2">RNase III domain-containing protein</fullName>
    </recommendedName>
</protein>
<feature type="domain" description="RNase III" evidence="2">
    <location>
        <begin position="9"/>
        <end position="132"/>
    </location>
</feature>
<organism evidence="3 4">
    <name type="scientific">Cyphellophora europaea (strain CBS 101466)</name>
    <name type="common">Phialophora europaea</name>
    <dbReference type="NCBI Taxonomy" id="1220924"/>
    <lineage>
        <taxon>Eukaryota</taxon>
        <taxon>Fungi</taxon>
        <taxon>Dikarya</taxon>
        <taxon>Ascomycota</taxon>
        <taxon>Pezizomycotina</taxon>
        <taxon>Eurotiomycetes</taxon>
        <taxon>Chaetothyriomycetidae</taxon>
        <taxon>Chaetothyriales</taxon>
        <taxon>Cyphellophoraceae</taxon>
        <taxon>Cyphellophora</taxon>
    </lineage>
</organism>
<evidence type="ECO:0000256" key="1">
    <source>
        <dbReference type="SAM" id="MobiDB-lite"/>
    </source>
</evidence>
<accession>W2S0J6</accession>
<dbReference type="GeneID" id="19970729"/>
<feature type="region of interest" description="Disordered" evidence="1">
    <location>
        <begin position="158"/>
        <end position="180"/>
    </location>
</feature>
<dbReference type="OrthoDB" id="67027at2759"/>
<dbReference type="eggNOG" id="ENOG502SXGS">
    <property type="taxonomic scope" value="Eukaryota"/>
</dbReference>
<evidence type="ECO:0000313" key="3">
    <source>
        <dbReference type="EMBL" id="ETN41454.1"/>
    </source>
</evidence>
<dbReference type="RefSeq" id="XP_008715963.1">
    <property type="nucleotide sequence ID" value="XM_008717741.1"/>
</dbReference>
<dbReference type="InterPro" id="IPR036389">
    <property type="entry name" value="RNase_III_sf"/>
</dbReference>
<dbReference type="HOGENOM" id="CLU_000907_3_0_1"/>
<dbReference type="InParanoid" id="W2S0J6"/>
<dbReference type="GO" id="GO:0004525">
    <property type="term" value="F:ribonuclease III activity"/>
    <property type="evidence" value="ECO:0007669"/>
    <property type="project" value="InterPro"/>
</dbReference>
<dbReference type="PROSITE" id="PS50142">
    <property type="entry name" value="RNASE_3_2"/>
    <property type="match status" value="1"/>
</dbReference>
<evidence type="ECO:0000259" key="2">
    <source>
        <dbReference type="PROSITE" id="PS50142"/>
    </source>
</evidence>
<dbReference type="AlphaFoldDB" id="W2S0J6"/>
<sequence length="180" mass="18832">MSIFPEKNVPQCEEILGYQFNDKSLCASALNASGTNHILHGTIIKPNKRLATYGDTAMTQLMCAKWLDTDRTLGDWADIRSTTLASKNLGEIGTSAGIDKAAVFSGGTTTVSDKMMASVVQAIMGAVHLDAGMHAEQVLGTAMSKIGLENSLLQPESAGISTETGGLGQGQNGQDRGKSA</sequence>
<evidence type="ECO:0000313" key="4">
    <source>
        <dbReference type="Proteomes" id="UP000030752"/>
    </source>
</evidence>
<dbReference type="Gene3D" id="1.10.1520.10">
    <property type="entry name" value="Ribonuclease III domain"/>
    <property type="match status" value="1"/>
</dbReference>
<dbReference type="SUPFAM" id="SSF69065">
    <property type="entry name" value="RNase III domain-like"/>
    <property type="match status" value="1"/>
</dbReference>
<reference evidence="3 4" key="1">
    <citation type="submission" date="2013-03" db="EMBL/GenBank/DDBJ databases">
        <title>The Genome Sequence of Phialophora europaea CBS 101466.</title>
        <authorList>
            <consortium name="The Broad Institute Genomics Platform"/>
            <person name="Cuomo C."/>
            <person name="de Hoog S."/>
            <person name="Gorbushina A."/>
            <person name="Walker B."/>
            <person name="Young S.K."/>
            <person name="Zeng Q."/>
            <person name="Gargeya S."/>
            <person name="Fitzgerald M."/>
            <person name="Haas B."/>
            <person name="Abouelleil A."/>
            <person name="Allen A.W."/>
            <person name="Alvarado L."/>
            <person name="Arachchi H.M."/>
            <person name="Berlin A.M."/>
            <person name="Chapman S.B."/>
            <person name="Gainer-Dewar J."/>
            <person name="Goldberg J."/>
            <person name="Griggs A."/>
            <person name="Gujja S."/>
            <person name="Hansen M."/>
            <person name="Howarth C."/>
            <person name="Imamovic A."/>
            <person name="Ireland A."/>
            <person name="Larimer J."/>
            <person name="McCowan C."/>
            <person name="Murphy C."/>
            <person name="Pearson M."/>
            <person name="Poon T.W."/>
            <person name="Priest M."/>
            <person name="Roberts A."/>
            <person name="Saif S."/>
            <person name="Shea T."/>
            <person name="Sisk P."/>
            <person name="Sykes S."/>
            <person name="Wortman J."/>
            <person name="Nusbaum C."/>
            <person name="Birren B."/>
        </authorList>
    </citation>
    <scope>NUCLEOTIDE SEQUENCE [LARGE SCALE GENOMIC DNA]</scope>
    <source>
        <strain evidence="3 4">CBS 101466</strain>
    </source>
</reference>
<proteinExistence type="predicted"/>